<accession>A0A372EEB2</accession>
<dbReference type="EMBL" id="QVLS01000017">
    <property type="protein sequence ID" value="RFP76175.1"/>
    <property type="molecule type" value="Genomic_DNA"/>
</dbReference>
<evidence type="ECO:0000313" key="1">
    <source>
        <dbReference type="EMBL" id="RFP76175.1"/>
    </source>
</evidence>
<dbReference type="Proteomes" id="UP000261931">
    <property type="component" value="Unassembled WGS sequence"/>
</dbReference>
<evidence type="ECO:0000313" key="2">
    <source>
        <dbReference type="Proteomes" id="UP000261931"/>
    </source>
</evidence>
<reference evidence="1 2" key="1">
    <citation type="submission" date="2018-08" db="EMBL/GenBank/DDBJ databases">
        <title>Hydrogenophaga sp. LA-38 isolated from sludge.</title>
        <authorList>
            <person name="Im W.-T."/>
        </authorList>
    </citation>
    <scope>NUCLEOTIDE SEQUENCE [LARGE SCALE GENOMIC DNA]</scope>
    <source>
        <strain evidence="1 2">LA-38</strain>
    </source>
</reference>
<organism evidence="1 2">
    <name type="scientific">Hydrogenophaga borbori</name>
    <dbReference type="NCBI Taxonomy" id="2294117"/>
    <lineage>
        <taxon>Bacteria</taxon>
        <taxon>Pseudomonadati</taxon>
        <taxon>Pseudomonadota</taxon>
        <taxon>Betaproteobacteria</taxon>
        <taxon>Burkholderiales</taxon>
        <taxon>Comamonadaceae</taxon>
        <taxon>Hydrogenophaga</taxon>
    </lineage>
</organism>
<dbReference type="AlphaFoldDB" id="A0A372EEB2"/>
<keyword evidence="2" id="KW-1185">Reference proteome</keyword>
<sequence length="86" mass="9754">MQVPIAAGPHQTYLTTDELSALIKYDSRTIRDRLKDSVLIEGRHYIRPFGGRKTLYIWEHIQEDMARHSQVMSSGIPMTNGGALRG</sequence>
<name>A0A372EEB2_9BURK</name>
<comment type="caution">
    <text evidence="1">The sequence shown here is derived from an EMBL/GenBank/DDBJ whole genome shotgun (WGS) entry which is preliminary data.</text>
</comment>
<dbReference type="RefSeq" id="WP_116960940.1">
    <property type="nucleotide sequence ID" value="NZ_QVLS01000017.1"/>
</dbReference>
<gene>
    <name evidence="1" type="ORF">DY262_20590</name>
</gene>
<protein>
    <recommendedName>
        <fullName evidence="3">DNA-binding protein</fullName>
    </recommendedName>
</protein>
<evidence type="ECO:0008006" key="3">
    <source>
        <dbReference type="Google" id="ProtNLM"/>
    </source>
</evidence>
<proteinExistence type="predicted"/>